<gene>
    <name evidence="4" type="ORF">WJX72_008659</name>
</gene>
<dbReference type="SMART" id="SM00757">
    <property type="entry name" value="CRA"/>
    <property type="match status" value="1"/>
</dbReference>
<evidence type="ECO:0000313" key="5">
    <source>
        <dbReference type="Proteomes" id="UP001489004"/>
    </source>
</evidence>
<dbReference type="PROSITE" id="PS50897">
    <property type="entry name" value="CTLH"/>
    <property type="match status" value="1"/>
</dbReference>
<dbReference type="InterPro" id="IPR003877">
    <property type="entry name" value="SPRY_dom"/>
</dbReference>
<feature type="domain" description="B30.2/SPRY" evidence="2">
    <location>
        <begin position="1"/>
        <end position="182"/>
    </location>
</feature>
<dbReference type="InterPro" id="IPR001870">
    <property type="entry name" value="B30.2/SPRY"/>
</dbReference>
<feature type="compositionally biased region" description="Low complexity" evidence="1">
    <location>
        <begin position="1"/>
        <end position="14"/>
    </location>
</feature>
<dbReference type="InterPro" id="IPR050618">
    <property type="entry name" value="Ubq-SigPath_Reg"/>
</dbReference>
<dbReference type="SUPFAM" id="SSF49899">
    <property type="entry name" value="Concanavalin A-like lectins/glucanases"/>
    <property type="match status" value="1"/>
</dbReference>
<dbReference type="SMART" id="SM00449">
    <property type="entry name" value="SPRY"/>
    <property type="match status" value="1"/>
</dbReference>
<evidence type="ECO:0008006" key="6">
    <source>
        <dbReference type="Google" id="ProtNLM"/>
    </source>
</evidence>
<dbReference type="InterPro" id="IPR006595">
    <property type="entry name" value="CTLH_C"/>
</dbReference>
<feature type="region of interest" description="Disordered" evidence="1">
    <location>
        <begin position="1"/>
        <end position="24"/>
    </location>
</feature>
<keyword evidence="5" id="KW-1185">Reference proteome</keyword>
<reference evidence="4 5" key="1">
    <citation type="journal article" date="2024" name="Nat. Commun.">
        <title>Phylogenomics reveals the evolutionary origins of lichenization in chlorophyte algae.</title>
        <authorList>
            <person name="Puginier C."/>
            <person name="Libourel C."/>
            <person name="Otte J."/>
            <person name="Skaloud P."/>
            <person name="Haon M."/>
            <person name="Grisel S."/>
            <person name="Petersen M."/>
            <person name="Berrin J.G."/>
            <person name="Delaux P.M."/>
            <person name="Dal Grande F."/>
            <person name="Keller J."/>
        </authorList>
    </citation>
    <scope>NUCLEOTIDE SEQUENCE [LARGE SCALE GENOMIC DNA]</scope>
    <source>
        <strain evidence="4 5">SAG 2043</strain>
    </source>
</reference>
<sequence>MTASSSSRFPSPASWERTGGRGNTRHLQVNGLRIKYTGPGNSDADAACLKADHPVPADVGVYYFEVTVIDQGRQGFIGVGFCAPEVKWDRLPGWETHSYGYHGDDGNAFGGCGKGKVYGPTFGTGDVIGVILNRAEKTLSYTKNGIELGIAFENVAEERLFPAVGLRTPGEEVVANFGATPFRGNRDAILAEASQRIQARIEAVPLPRSGKAASVLGELIFNHLTHHGHWETAAAVAHDMLGNTMEVSPTRVQEIKERRRVYDLVVHGQMKDAMALTEVTAPGTLQSHPKVAFRLQCQNFVELVREGQDEAAMAFGRAVLAHAAKTADDNELLQDSLSLLAYDDPQTSPCGHLLGTAHRAELASALNSAMLAQMGGQEESALERLYRHAVVLQQELTRGGDPAAALIDMKAVLSMADLSG</sequence>
<dbReference type="InterPro" id="IPR013320">
    <property type="entry name" value="ConA-like_dom_sf"/>
</dbReference>
<evidence type="ECO:0000259" key="2">
    <source>
        <dbReference type="PROSITE" id="PS50188"/>
    </source>
</evidence>
<dbReference type="SMART" id="SM00668">
    <property type="entry name" value="CTLH"/>
    <property type="match status" value="1"/>
</dbReference>
<dbReference type="Pfam" id="PF10607">
    <property type="entry name" value="CTLH"/>
    <property type="match status" value="1"/>
</dbReference>
<accession>A0AAW1QFR0</accession>
<dbReference type="CDD" id="cd12909">
    <property type="entry name" value="SPRY_RanBP9_10"/>
    <property type="match status" value="1"/>
</dbReference>
<dbReference type="InterPro" id="IPR024964">
    <property type="entry name" value="CTLH/CRA"/>
</dbReference>
<organism evidence="4 5">
    <name type="scientific">[Myrmecia] bisecta</name>
    <dbReference type="NCBI Taxonomy" id="41462"/>
    <lineage>
        <taxon>Eukaryota</taxon>
        <taxon>Viridiplantae</taxon>
        <taxon>Chlorophyta</taxon>
        <taxon>core chlorophytes</taxon>
        <taxon>Trebouxiophyceae</taxon>
        <taxon>Trebouxiales</taxon>
        <taxon>Trebouxiaceae</taxon>
        <taxon>Myrmecia</taxon>
    </lineage>
</organism>
<evidence type="ECO:0000256" key="1">
    <source>
        <dbReference type="SAM" id="MobiDB-lite"/>
    </source>
</evidence>
<protein>
    <recommendedName>
        <fullName evidence="6">Ran-binding protein 10</fullName>
    </recommendedName>
</protein>
<dbReference type="Gene3D" id="2.60.120.920">
    <property type="match status" value="1"/>
</dbReference>
<dbReference type="Pfam" id="PF00622">
    <property type="entry name" value="SPRY"/>
    <property type="match status" value="1"/>
</dbReference>
<dbReference type="PANTHER" id="PTHR12864">
    <property type="entry name" value="RAN BINDING PROTEIN 9-RELATED"/>
    <property type="match status" value="1"/>
</dbReference>
<proteinExistence type="predicted"/>
<comment type="caution">
    <text evidence="4">The sequence shown here is derived from an EMBL/GenBank/DDBJ whole genome shotgun (WGS) entry which is preliminary data.</text>
</comment>
<dbReference type="InterPro" id="IPR035782">
    <property type="entry name" value="SPRY_RanBP9/10"/>
</dbReference>
<dbReference type="EMBL" id="JALJOR010000003">
    <property type="protein sequence ID" value="KAK9820291.1"/>
    <property type="molecule type" value="Genomic_DNA"/>
</dbReference>
<dbReference type="PROSITE" id="PS50188">
    <property type="entry name" value="B302_SPRY"/>
    <property type="match status" value="1"/>
</dbReference>
<name>A0AAW1QFR0_9CHLO</name>
<dbReference type="InterPro" id="IPR013144">
    <property type="entry name" value="CRA_dom"/>
</dbReference>
<evidence type="ECO:0000259" key="3">
    <source>
        <dbReference type="PROSITE" id="PS50897"/>
    </source>
</evidence>
<dbReference type="InterPro" id="IPR043136">
    <property type="entry name" value="B30.2/SPRY_sf"/>
</dbReference>
<feature type="domain" description="CTLH" evidence="3">
    <location>
        <begin position="254"/>
        <end position="311"/>
    </location>
</feature>
<dbReference type="AlphaFoldDB" id="A0AAW1QFR0"/>
<evidence type="ECO:0000313" key="4">
    <source>
        <dbReference type="EMBL" id="KAK9820291.1"/>
    </source>
</evidence>
<dbReference type="Proteomes" id="UP001489004">
    <property type="component" value="Unassembled WGS sequence"/>
</dbReference>